<proteinExistence type="predicted"/>
<protein>
    <submittedName>
        <fullName evidence="1">Uncharacterized protein</fullName>
    </submittedName>
</protein>
<keyword evidence="2" id="KW-1185">Reference proteome</keyword>
<comment type="caution">
    <text evidence="1">The sequence shown here is derived from an EMBL/GenBank/DDBJ whole genome shotgun (WGS) entry which is preliminary data.</text>
</comment>
<organism evidence="1 2">
    <name type="scientific">Petrolisthes manimaculis</name>
    <dbReference type="NCBI Taxonomy" id="1843537"/>
    <lineage>
        <taxon>Eukaryota</taxon>
        <taxon>Metazoa</taxon>
        <taxon>Ecdysozoa</taxon>
        <taxon>Arthropoda</taxon>
        <taxon>Crustacea</taxon>
        <taxon>Multicrustacea</taxon>
        <taxon>Malacostraca</taxon>
        <taxon>Eumalacostraca</taxon>
        <taxon>Eucarida</taxon>
        <taxon>Decapoda</taxon>
        <taxon>Pleocyemata</taxon>
        <taxon>Anomura</taxon>
        <taxon>Galatheoidea</taxon>
        <taxon>Porcellanidae</taxon>
        <taxon>Petrolisthes</taxon>
    </lineage>
</organism>
<dbReference type="EMBL" id="JAWZYT010003881">
    <property type="protein sequence ID" value="KAK4296334.1"/>
    <property type="molecule type" value="Genomic_DNA"/>
</dbReference>
<dbReference type="Proteomes" id="UP001292094">
    <property type="component" value="Unassembled WGS sequence"/>
</dbReference>
<accession>A0AAE1NU82</accession>
<dbReference type="AlphaFoldDB" id="A0AAE1NU82"/>
<evidence type="ECO:0000313" key="2">
    <source>
        <dbReference type="Proteomes" id="UP001292094"/>
    </source>
</evidence>
<sequence>MTNVHFQLTRQRDSRRASSTHATIPLVVYCYWPPRAGASAKVKREERPDKEKWKLYEIRIFSFAETYTKALERAKRAENTSNIDTDPEDIKCRVIKKPVKFIFSEEEEADDTQVLATTDSNP</sequence>
<evidence type="ECO:0000313" key="1">
    <source>
        <dbReference type="EMBL" id="KAK4296334.1"/>
    </source>
</evidence>
<name>A0AAE1NU82_9EUCA</name>
<reference evidence="1" key="1">
    <citation type="submission" date="2023-11" db="EMBL/GenBank/DDBJ databases">
        <title>Genome assemblies of two species of porcelain crab, Petrolisthes cinctipes and Petrolisthes manimaculis (Anomura: Porcellanidae).</title>
        <authorList>
            <person name="Angst P."/>
        </authorList>
    </citation>
    <scope>NUCLEOTIDE SEQUENCE</scope>
    <source>
        <strain evidence="1">PB745_02</strain>
        <tissue evidence="1">Gill</tissue>
    </source>
</reference>
<gene>
    <name evidence="1" type="ORF">Pmani_031169</name>
</gene>